<feature type="compositionally biased region" description="Low complexity" evidence="10">
    <location>
        <begin position="267"/>
        <end position="286"/>
    </location>
</feature>
<keyword evidence="12" id="KW-1185">Reference proteome</keyword>
<evidence type="ECO:0000256" key="2">
    <source>
        <dbReference type="ARBA" id="ARBA00008782"/>
    </source>
</evidence>
<evidence type="ECO:0000313" key="11">
    <source>
        <dbReference type="EMBL" id="OJT03040.1"/>
    </source>
</evidence>
<dbReference type="STRING" id="154538.A0A1M2V5W9"/>
<comment type="similarity">
    <text evidence="2">Belongs to the Mediator complex subunit 5 family.</text>
</comment>
<dbReference type="OrthoDB" id="5549158at2759"/>
<name>A0A1M2V5W9_TRAPU</name>
<dbReference type="PANTHER" id="PTHR35784">
    <property type="entry name" value="MEDIATOR OF RNA POLYMERASE II TRANSCRIPTION SUBUNIT 5"/>
    <property type="match status" value="1"/>
</dbReference>
<evidence type="ECO:0000256" key="3">
    <source>
        <dbReference type="ARBA" id="ARBA00020628"/>
    </source>
</evidence>
<feature type="region of interest" description="Disordered" evidence="10">
    <location>
        <begin position="552"/>
        <end position="595"/>
    </location>
</feature>
<feature type="compositionally biased region" description="Polar residues" evidence="10">
    <location>
        <begin position="36"/>
        <end position="49"/>
    </location>
</feature>
<feature type="region of interest" description="Disordered" evidence="10">
    <location>
        <begin position="198"/>
        <end position="330"/>
    </location>
</feature>
<evidence type="ECO:0000256" key="10">
    <source>
        <dbReference type="SAM" id="MobiDB-lite"/>
    </source>
</evidence>
<feature type="compositionally biased region" description="Low complexity" evidence="10">
    <location>
        <begin position="316"/>
        <end position="330"/>
    </location>
</feature>
<feature type="compositionally biased region" description="Low complexity" evidence="10">
    <location>
        <begin position="122"/>
        <end position="138"/>
    </location>
</feature>
<keyword evidence="6" id="KW-0804">Transcription</keyword>
<feature type="region of interest" description="Disordered" evidence="10">
    <location>
        <begin position="1"/>
        <end position="51"/>
    </location>
</feature>
<keyword evidence="7" id="KW-0539">Nucleus</keyword>
<feature type="coiled-coil region" evidence="9">
    <location>
        <begin position="425"/>
        <end position="508"/>
    </location>
</feature>
<accession>A0A1M2V5W9</accession>
<keyword evidence="4" id="KW-0805">Transcription regulation</keyword>
<proteinExistence type="inferred from homology"/>
<keyword evidence="5" id="KW-0010">Activator</keyword>
<feature type="region of interest" description="Disordered" evidence="10">
    <location>
        <begin position="63"/>
        <end position="184"/>
    </location>
</feature>
<keyword evidence="9" id="KW-0175">Coiled coil</keyword>
<evidence type="ECO:0000313" key="12">
    <source>
        <dbReference type="Proteomes" id="UP000184267"/>
    </source>
</evidence>
<comment type="subcellular location">
    <subcellularLocation>
        <location evidence="1">Nucleus</location>
    </subcellularLocation>
</comment>
<feature type="compositionally biased region" description="Low complexity" evidence="10">
    <location>
        <begin position="70"/>
        <end position="87"/>
    </location>
</feature>
<evidence type="ECO:0000256" key="8">
    <source>
        <dbReference type="ARBA" id="ARBA00031256"/>
    </source>
</evidence>
<feature type="region of interest" description="Disordered" evidence="10">
    <location>
        <begin position="897"/>
        <end position="935"/>
    </location>
</feature>
<dbReference type="GO" id="GO:0006357">
    <property type="term" value="P:regulation of transcription by RNA polymerase II"/>
    <property type="evidence" value="ECO:0007669"/>
    <property type="project" value="InterPro"/>
</dbReference>
<protein>
    <recommendedName>
        <fullName evidence="3">Mediator of RNA polymerase II transcription subunit 5</fullName>
    </recommendedName>
    <alternativeName>
        <fullName evidence="8">Mediator complex subunit 5</fullName>
    </alternativeName>
</protein>
<feature type="coiled-coil region" evidence="9">
    <location>
        <begin position="794"/>
        <end position="891"/>
    </location>
</feature>
<evidence type="ECO:0000256" key="6">
    <source>
        <dbReference type="ARBA" id="ARBA00023163"/>
    </source>
</evidence>
<organism evidence="11 12">
    <name type="scientific">Trametes pubescens</name>
    <name type="common">White-rot fungus</name>
    <dbReference type="NCBI Taxonomy" id="154538"/>
    <lineage>
        <taxon>Eukaryota</taxon>
        <taxon>Fungi</taxon>
        <taxon>Dikarya</taxon>
        <taxon>Basidiomycota</taxon>
        <taxon>Agaricomycotina</taxon>
        <taxon>Agaricomycetes</taxon>
        <taxon>Polyporales</taxon>
        <taxon>Polyporaceae</taxon>
        <taxon>Trametes</taxon>
    </lineage>
</organism>
<dbReference type="EMBL" id="MNAD01001636">
    <property type="protein sequence ID" value="OJT03040.1"/>
    <property type="molecule type" value="Genomic_DNA"/>
</dbReference>
<dbReference type="GO" id="GO:0016592">
    <property type="term" value="C:mediator complex"/>
    <property type="evidence" value="ECO:0007669"/>
    <property type="project" value="InterPro"/>
</dbReference>
<gene>
    <name evidence="11" type="ORF">TRAPUB_6383</name>
</gene>
<reference evidence="11 12" key="1">
    <citation type="submission" date="2016-10" db="EMBL/GenBank/DDBJ databases">
        <title>Genome sequence of the basidiomycete white-rot fungus Trametes pubescens.</title>
        <authorList>
            <person name="Makela M.R."/>
            <person name="Granchi Z."/>
            <person name="Peng M."/>
            <person name="De Vries R.P."/>
            <person name="Grigoriev I."/>
            <person name="Riley R."/>
            <person name="Hilden K."/>
        </authorList>
    </citation>
    <scope>NUCLEOTIDE SEQUENCE [LARGE SCALE GENOMIC DNA]</scope>
    <source>
        <strain evidence="11 12">FBCC735</strain>
    </source>
</reference>
<feature type="region of interest" description="Disordered" evidence="10">
    <location>
        <begin position="747"/>
        <end position="768"/>
    </location>
</feature>
<feature type="compositionally biased region" description="Low complexity" evidence="10">
    <location>
        <begin position="198"/>
        <end position="212"/>
    </location>
</feature>
<evidence type="ECO:0000256" key="4">
    <source>
        <dbReference type="ARBA" id="ARBA00023015"/>
    </source>
</evidence>
<dbReference type="GO" id="GO:0003712">
    <property type="term" value="F:transcription coregulator activity"/>
    <property type="evidence" value="ECO:0007669"/>
    <property type="project" value="InterPro"/>
</dbReference>
<comment type="caution">
    <text evidence="11">The sequence shown here is derived from an EMBL/GenBank/DDBJ whole genome shotgun (WGS) entry which is preliminary data.</text>
</comment>
<sequence>MFTGWRHAVETLAQPVKPAGSPEAAASGEDAPVRSSLDSLAIRTSTSSPAHLAESALSTLRKTLVAQRPASPANAANGNAQASTSSPEPAPTPATKPRSGTRTTLEDRLRAKFAIGDASNQSTPATSSRASPAPVSAADHPLALPSSGSSTSDIPIVKGPPNPLSPTSTPLPDSPMVSPTPVHAQSMIATAANISVASLPGPLSEPSESGAETAEPPAIDAETDVPEATPTPEVAGPPAVSADDVQEDSSEHSPPEEVSDAPPASATTESPEPVEITPEVTEPIEVPNEESAAEAVPAPLPLPEVSQEVAPTIEDAPVNQQPEPEVEPESLPAAVELVEPSPEPQPVIVEDTAPSSDVSPPVALASPALLDADASLPRRSLDIPSRATTPDVEDVSTSFKRLQAEKLAADRVLRELTSVESVTEVDALRDFLQNLTLKNEMAQDEIRRLSGKLTRQDERIEELRDIHRLESKSQSDQIDKLKAQVEEAEKLLKAAQSTTAQIEQESAKRKAEIDRLHGEVEHATGSAKDEEEKRTKAITLLKTVRQKLVKAEKERDDAVKEVGTVREAEKAEREKERAERARLQGEIEKANAERETAVQGLRAQFDKEVAGLRDKHEKEIAALRGQFELEAITTKTTHVREIENKKNRISDLESRVKTLSEEKDELFDQLQLRQAELESSQSALESLQGQNTELQYQLREANDRAALMQDEFSDVRREQDVRTLSPGPSAEEVARLLASAESKYESKMGDLRRRLSEAERERDEADARWSRKFAERAKEVDELTAAIRSSQQSKEEDTEGRQALQAQVEALQAEIRAYQQQIADLHTELEKAAELEVSAKTQLAEVASKIADLQQHVDESKNREAQLRAQNKTLREELRKVQSSVALLEKQRNPGVGYWASRNESTSELRSPRSSVSDLARETPSRPSTPTAAKSDEEVNFEYLRNIIMQFLEHKEMRWIGLCKLFISKNLSHSSSHSIETDISNSVLILFRDYPGDPALQAYLKQAIQDGVLSLPTFLTTFLAAAQSPELHNTATLDMLCSVALEHHYASGLPPTGSLIPYGEPTARLLNTVQNAMALLRTAYGLPMAHFHQLTTGASQLLVLLLSCATEPAQLATAQAVMHLADVHELLQLARLSPPNVRGVLEGFVWSLGMLMGDDAKVAREAQLMHLSSGKGDTILGSSSDTDIVTCTLVLNHLIFNRAGDFGSGDGPHAVAILVSLLRWSAWTPATFYSQLIISALTCFAQSISPTGPTRASSIWRAFTIGRLPHLLAQFQKSAQSEGIGEAEWHTALQFALPAILHRGDLLEKIDNIGQTGGSDTGSEKSVIFTSEFLYQLLHVGLIEQAVVTTINPNFPNDFHPRVAAEAHEAGLDLPGYFEVKLSPDASPEDIEVLLYRAWKDPCCHSAFAEVVEKRFTSSTKNVDTETLSLVCKMLCQHEMALDMLSLHTKISDLVAHALAFVEDYDCETVGDPQTAVTHLGDVVLFVEATIARFNLGTHSFSVGERHLNPEFLRTSGPNLRVDELKEEDLSAFNSWIKALFDPSSEGIEDTILRATRPKVLLRIAPTLFSHAITQCMERKMDKEALLNGISYFLAPLLNWTLARVIKFLLSEIQRRG</sequence>
<evidence type="ECO:0000256" key="7">
    <source>
        <dbReference type="ARBA" id="ARBA00023242"/>
    </source>
</evidence>
<evidence type="ECO:0000256" key="9">
    <source>
        <dbReference type="SAM" id="Coils"/>
    </source>
</evidence>
<dbReference type="OMA" id="CKHEMAL"/>
<evidence type="ECO:0000256" key="5">
    <source>
        <dbReference type="ARBA" id="ARBA00023159"/>
    </source>
</evidence>
<dbReference type="PANTHER" id="PTHR35784:SF1">
    <property type="entry name" value="MEDIATOR OF RNA POLYMERASE II TRANSCRIPTION SUBUNIT 5"/>
    <property type="match status" value="1"/>
</dbReference>
<dbReference type="InterPro" id="IPR014801">
    <property type="entry name" value="Mediator_Med5_fun"/>
</dbReference>
<feature type="compositionally biased region" description="Low complexity" evidence="10">
    <location>
        <begin position="165"/>
        <end position="175"/>
    </location>
</feature>
<evidence type="ECO:0000256" key="1">
    <source>
        <dbReference type="ARBA" id="ARBA00004123"/>
    </source>
</evidence>
<dbReference type="Proteomes" id="UP000184267">
    <property type="component" value="Unassembled WGS sequence"/>
</dbReference>